<dbReference type="SUPFAM" id="SSF53448">
    <property type="entry name" value="Nucleotide-diphospho-sugar transferases"/>
    <property type="match status" value="1"/>
</dbReference>
<feature type="transmembrane region" description="Helical" evidence="7">
    <location>
        <begin position="367"/>
        <end position="388"/>
    </location>
</feature>
<keyword evidence="6 7" id="KW-0472">Membrane</keyword>
<dbReference type="GO" id="GO:0016758">
    <property type="term" value="F:hexosyltransferase activity"/>
    <property type="evidence" value="ECO:0007669"/>
    <property type="project" value="TreeGrafter"/>
</dbReference>
<feature type="transmembrane region" description="Helical" evidence="7">
    <location>
        <begin position="472"/>
        <end position="490"/>
    </location>
</feature>
<evidence type="ECO:0000256" key="4">
    <source>
        <dbReference type="ARBA" id="ARBA00022692"/>
    </source>
</evidence>
<keyword evidence="5 7" id="KW-1133">Transmembrane helix</keyword>
<feature type="transmembrane region" description="Helical" evidence="7">
    <location>
        <begin position="24"/>
        <end position="57"/>
    </location>
</feature>
<dbReference type="RefSeq" id="WP_101498509.1">
    <property type="nucleotide sequence ID" value="NZ_CP025583.1"/>
</dbReference>
<dbReference type="InterPro" id="IPR001173">
    <property type="entry name" value="Glyco_trans_2-like"/>
</dbReference>
<dbReference type="AlphaFoldDB" id="A0A2K9MF32"/>
<organism evidence="9 10">
    <name type="scientific">Paracoccus jeotgali</name>
    <dbReference type="NCBI Taxonomy" id="2065379"/>
    <lineage>
        <taxon>Bacteria</taxon>
        <taxon>Pseudomonadati</taxon>
        <taxon>Pseudomonadota</taxon>
        <taxon>Alphaproteobacteria</taxon>
        <taxon>Rhodobacterales</taxon>
        <taxon>Paracoccaceae</taxon>
        <taxon>Paracoccus</taxon>
    </lineage>
</organism>
<dbReference type="GO" id="GO:0005886">
    <property type="term" value="C:plasma membrane"/>
    <property type="evidence" value="ECO:0007669"/>
    <property type="project" value="TreeGrafter"/>
</dbReference>
<dbReference type="Gene3D" id="3.90.550.10">
    <property type="entry name" value="Spore Coat Polysaccharide Biosynthesis Protein SpsA, Chain A"/>
    <property type="match status" value="1"/>
</dbReference>
<keyword evidence="4 7" id="KW-0812">Transmembrane</keyword>
<evidence type="ECO:0000259" key="8">
    <source>
        <dbReference type="Pfam" id="PF13632"/>
    </source>
</evidence>
<keyword evidence="10" id="KW-1185">Reference proteome</keyword>
<gene>
    <name evidence="9" type="ORF">CYR75_01415</name>
</gene>
<accession>A0A2K9MF32</accession>
<name>A0A2K9MF32_9RHOB</name>
<keyword evidence="3" id="KW-0808">Transferase</keyword>
<protein>
    <recommendedName>
        <fullName evidence="8">Glycosyltransferase 2-like domain-containing protein</fullName>
    </recommendedName>
</protein>
<dbReference type="InterPro" id="IPR050321">
    <property type="entry name" value="Glycosyltr_2/OpgH_subfam"/>
</dbReference>
<evidence type="ECO:0000256" key="3">
    <source>
        <dbReference type="ARBA" id="ARBA00022679"/>
    </source>
</evidence>
<evidence type="ECO:0000313" key="9">
    <source>
        <dbReference type="EMBL" id="AUM73125.1"/>
    </source>
</evidence>
<dbReference type="InterPro" id="IPR029044">
    <property type="entry name" value="Nucleotide-diphossugar_trans"/>
</dbReference>
<dbReference type="KEGG" id="paru:CYR75_01415"/>
<comment type="subcellular location">
    <subcellularLocation>
        <location evidence="1">Membrane</location>
        <topology evidence="1">Multi-pass membrane protein</topology>
    </subcellularLocation>
</comment>
<evidence type="ECO:0000256" key="6">
    <source>
        <dbReference type="ARBA" id="ARBA00023136"/>
    </source>
</evidence>
<sequence>MDFPHPVDGNETAAGPPAWLVPALWVLLLALLVAVVGLPVLAVVLAVAVLTVQLAMAAMPAIGLRLREAAAASAPCPGRKVFLSVHVPTHNEPPEMVIATLQALARQKSAPPHEIIVLDNNTADPQVWQPLRDWCQRHGAPFRFFHAENVRGAKAGALNIALAKADPRSTHVVVVDADYRVTPDFLRTVDTALRVCDADFLQFPQAFAAVDPVDLGLAKELVDYFRRHARLADGGGTMLLTGTLSVISVPALRAVNGWSAQTATEDAEMGVRLLRAGFRGRYVDRIVGRGLMAFDLTSLKKQRSRWTKGNVRMLILTLQSELRQRRLDNRQLFLIAMQLTAWANLMLPALLLAALAPLIWVWGAERAAIWVLALSMATIVVAMLTDLAPMLARARRQRWHPLTTRTALATRLSLQPTTAWSTIDALLHRSQSFAKTPKTIAAGNGVAGRSTLMLLLLAVATAALLVLMGGGAMTLGLSLLLALMLGWCLVQDVSHRALQRYARSITQEVRP</sequence>
<dbReference type="PANTHER" id="PTHR43867">
    <property type="entry name" value="CELLULOSE SYNTHASE CATALYTIC SUBUNIT A [UDP-FORMING]"/>
    <property type="match status" value="1"/>
</dbReference>
<dbReference type="Pfam" id="PF13632">
    <property type="entry name" value="Glyco_trans_2_3"/>
    <property type="match status" value="1"/>
</dbReference>
<keyword evidence="2" id="KW-0328">Glycosyltransferase</keyword>
<reference evidence="10" key="1">
    <citation type="submission" date="2017-12" db="EMBL/GenBank/DDBJ databases">
        <title>Genomic analysis of Paracoccus sp. CBA4604.</title>
        <authorList>
            <person name="Roh S.W."/>
            <person name="Kim J.Y."/>
            <person name="Kim J.S."/>
        </authorList>
    </citation>
    <scope>NUCLEOTIDE SEQUENCE [LARGE SCALE GENOMIC DNA]</scope>
    <source>
        <strain evidence="10">CBA4604</strain>
    </source>
</reference>
<feature type="transmembrane region" description="Helical" evidence="7">
    <location>
        <begin position="332"/>
        <end position="361"/>
    </location>
</feature>
<evidence type="ECO:0000313" key="10">
    <source>
        <dbReference type="Proteomes" id="UP000234882"/>
    </source>
</evidence>
<feature type="domain" description="Glycosyltransferase 2-like" evidence="8">
    <location>
        <begin position="171"/>
        <end position="381"/>
    </location>
</feature>
<feature type="transmembrane region" description="Helical" evidence="7">
    <location>
        <begin position="446"/>
        <end position="466"/>
    </location>
</feature>
<evidence type="ECO:0000256" key="7">
    <source>
        <dbReference type="SAM" id="Phobius"/>
    </source>
</evidence>
<proteinExistence type="predicted"/>
<dbReference type="PANTHER" id="PTHR43867:SF4">
    <property type="entry name" value="BETA-(1-3)-GLUCOSYL TRANSFERASE"/>
    <property type="match status" value="1"/>
</dbReference>
<dbReference type="Proteomes" id="UP000234882">
    <property type="component" value="Chromosome"/>
</dbReference>
<evidence type="ECO:0000256" key="2">
    <source>
        <dbReference type="ARBA" id="ARBA00022676"/>
    </source>
</evidence>
<evidence type="ECO:0000256" key="5">
    <source>
        <dbReference type="ARBA" id="ARBA00022989"/>
    </source>
</evidence>
<evidence type="ECO:0000256" key="1">
    <source>
        <dbReference type="ARBA" id="ARBA00004141"/>
    </source>
</evidence>
<dbReference type="OrthoDB" id="9806824at2"/>
<dbReference type="EMBL" id="CP025583">
    <property type="protein sequence ID" value="AUM73125.1"/>
    <property type="molecule type" value="Genomic_DNA"/>
</dbReference>